<reference evidence="2 3" key="1">
    <citation type="submission" date="2023-09" db="EMBL/GenBank/DDBJ databases">
        <title>Pangenome analysis of Batrachochytrium dendrobatidis and related Chytrids.</title>
        <authorList>
            <person name="Yacoub M.N."/>
            <person name="Stajich J.E."/>
            <person name="James T.Y."/>
        </authorList>
    </citation>
    <scope>NUCLEOTIDE SEQUENCE [LARGE SCALE GENOMIC DNA]</scope>
    <source>
        <strain evidence="2 3">JEL0888</strain>
    </source>
</reference>
<feature type="region of interest" description="Disordered" evidence="1">
    <location>
        <begin position="254"/>
        <end position="323"/>
    </location>
</feature>
<evidence type="ECO:0000313" key="2">
    <source>
        <dbReference type="EMBL" id="KAL2916984.1"/>
    </source>
</evidence>
<organism evidence="2 3">
    <name type="scientific">Polyrhizophydium stewartii</name>
    <dbReference type="NCBI Taxonomy" id="2732419"/>
    <lineage>
        <taxon>Eukaryota</taxon>
        <taxon>Fungi</taxon>
        <taxon>Fungi incertae sedis</taxon>
        <taxon>Chytridiomycota</taxon>
        <taxon>Chytridiomycota incertae sedis</taxon>
        <taxon>Chytridiomycetes</taxon>
        <taxon>Rhizophydiales</taxon>
        <taxon>Rhizophydiales incertae sedis</taxon>
        <taxon>Polyrhizophydium</taxon>
    </lineage>
</organism>
<feature type="compositionally biased region" description="Basic and acidic residues" evidence="1">
    <location>
        <begin position="254"/>
        <end position="267"/>
    </location>
</feature>
<proteinExistence type="predicted"/>
<evidence type="ECO:0000313" key="3">
    <source>
        <dbReference type="Proteomes" id="UP001527925"/>
    </source>
</evidence>
<feature type="compositionally biased region" description="Basic and acidic residues" evidence="1">
    <location>
        <begin position="136"/>
        <end position="149"/>
    </location>
</feature>
<feature type="region of interest" description="Disordered" evidence="1">
    <location>
        <begin position="64"/>
        <end position="149"/>
    </location>
</feature>
<comment type="caution">
    <text evidence="2">The sequence shown here is derived from an EMBL/GenBank/DDBJ whole genome shotgun (WGS) entry which is preliminary data.</text>
</comment>
<dbReference type="Proteomes" id="UP001527925">
    <property type="component" value="Unassembled WGS sequence"/>
</dbReference>
<protein>
    <submittedName>
        <fullName evidence="2">Uncharacterized protein</fullName>
    </submittedName>
</protein>
<feature type="compositionally biased region" description="Basic and acidic residues" evidence="1">
    <location>
        <begin position="85"/>
        <end position="97"/>
    </location>
</feature>
<name>A0ABR4NC21_9FUNG</name>
<sequence>MLHVWLTNVVPKADKQRMHMQLLMAIARQDLAQAGYCPLEVADFYDIVSDRAVEVINIMAQAGVSPNDRSEESSSSGADSDDRDDGSGGDDKVRDSGDCEDMAVAVDDDGQDSDDTRTDSKGRPTPKRARRSQPNPKDREKQRRSADTHKQRLLSIFVRTLGAGEMLRRLCDRALVASSVYPPSVRHLVRLPPHWGKVSKLHLDSRPVHMTPNNLWLHGVLIAGMLRGLELSDEERAEAKAQIARLVDEWRSELSDAQPRNRRERQSPGRGGRGGKRGPASGGAGNRRSSRGSRTSLDRGDLRSGAATSESEGDDDALGSREDVLSRDWEAGLRILAASM</sequence>
<gene>
    <name evidence="2" type="ORF">HK105_203416</name>
</gene>
<feature type="compositionally biased region" description="Acidic residues" evidence="1">
    <location>
        <begin position="98"/>
        <end position="113"/>
    </location>
</feature>
<evidence type="ECO:0000256" key="1">
    <source>
        <dbReference type="SAM" id="MobiDB-lite"/>
    </source>
</evidence>
<keyword evidence="3" id="KW-1185">Reference proteome</keyword>
<accession>A0ABR4NC21</accession>
<dbReference type="EMBL" id="JADGIZ020000013">
    <property type="protein sequence ID" value="KAL2916984.1"/>
    <property type="molecule type" value="Genomic_DNA"/>
</dbReference>